<accession>A0ABR1GY92</accession>
<dbReference type="InterPro" id="IPR006076">
    <property type="entry name" value="FAD-dep_OxRdtase"/>
</dbReference>
<evidence type="ECO:0000256" key="3">
    <source>
        <dbReference type="ARBA" id="ARBA00022630"/>
    </source>
</evidence>
<gene>
    <name evidence="7" type="ORF">QQX98_007348</name>
</gene>
<evidence type="ECO:0000313" key="7">
    <source>
        <dbReference type="EMBL" id="KAK7413781.1"/>
    </source>
</evidence>
<evidence type="ECO:0000256" key="5">
    <source>
        <dbReference type="ARBA" id="ARBA00023002"/>
    </source>
</evidence>
<evidence type="ECO:0000256" key="4">
    <source>
        <dbReference type="ARBA" id="ARBA00022827"/>
    </source>
</evidence>
<keyword evidence="4" id="KW-0274">FAD</keyword>
<keyword evidence="5" id="KW-0560">Oxidoreductase</keyword>
<comment type="cofactor">
    <cofactor evidence="1">
        <name>FAD</name>
        <dbReference type="ChEBI" id="CHEBI:57692"/>
    </cofactor>
</comment>
<dbReference type="SUPFAM" id="SSF51905">
    <property type="entry name" value="FAD/NAD(P)-binding domain"/>
    <property type="match status" value="1"/>
</dbReference>
<proteinExistence type="inferred from homology"/>
<dbReference type="Pfam" id="PF01266">
    <property type="entry name" value="DAO"/>
    <property type="match status" value="1"/>
</dbReference>
<feature type="domain" description="FAD dependent oxidoreductase" evidence="6">
    <location>
        <begin position="5"/>
        <end position="386"/>
    </location>
</feature>
<dbReference type="InterPro" id="IPR045170">
    <property type="entry name" value="MTOX"/>
</dbReference>
<comment type="similarity">
    <text evidence="2">Belongs to the MSOX/MTOX family.</text>
</comment>
<dbReference type="InterPro" id="IPR036188">
    <property type="entry name" value="FAD/NAD-bd_sf"/>
</dbReference>
<dbReference type="PANTHER" id="PTHR10961">
    <property type="entry name" value="PEROXISOMAL SARCOSINE OXIDASE"/>
    <property type="match status" value="1"/>
</dbReference>
<dbReference type="PANTHER" id="PTHR10961:SF26">
    <property type="entry name" value="L-SACCHAROPINE OXIDASE"/>
    <property type="match status" value="1"/>
</dbReference>
<dbReference type="Proteomes" id="UP001498476">
    <property type="component" value="Unassembled WGS sequence"/>
</dbReference>
<evidence type="ECO:0000256" key="2">
    <source>
        <dbReference type="ARBA" id="ARBA00010989"/>
    </source>
</evidence>
<dbReference type="Gene3D" id="3.50.50.60">
    <property type="entry name" value="FAD/NAD(P)-binding domain"/>
    <property type="match status" value="1"/>
</dbReference>
<organism evidence="7 8">
    <name type="scientific">Neonectria punicea</name>
    <dbReference type="NCBI Taxonomy" id="979145"/>
    <lineage>
        <taxon>Eukaryota</taxon>
        <taxon>Fungi</taxon>
        <taxon>Dikarya</taxon>
        <taxon>Ascomycota</taxon>
        <taxon>Pezizomycotina</taxon>
        <taxon>Sordariomycetes</taxon>
        <taxon>Hypocreomycetidae</taxon>
        <taxon>Hypocreales</taxon>
        <taxon>Nectriaceae</taxon>
        <taxon>Neonectria</taxon>
    </lineage>
</organism>
<comment type="caution">
    <text evidence="7">The sequence shown here is derived from an EMBL/GenBank/DDBJ whole genome shotgun (WGS) entry which is preliminary data.</text>
</comment>
<dbReference type="Gene3D" id="3.30.9.10">
    <property type="entry name" value="D-Amino Acid Oxidase, subunit A, domain 2"/>
    <property type="match status" value="1"/>
</dbReference>
<name>A0ABR1GY92_9HYPO</name>
<evidence type="ECO:0000259" key="6">
    <source>
        <dbReference type="Pfam" id="PF01266"/>
    </source>
</evidence>
<reference evidence="7 8" key="1">
    <citation type="journal article" date="2025" name="Microbiol. Resour. Announc.">
        <title>Draft genome sequences for Neonectria magnoliae and Neonectria punicea, canker pathogens of Liriodendron tulipifera and Acer saccharum in West Virginia.</title>
        <authorList>
            <person name="Petronek H.M."/>
            <person name="Kasson M.T."/>
            <person name="Metheny A.M."/>
            <person name="Stauder C.M."/>
            <person name="Lovett B."/>
            <person name="Lynch S.C."/>
            <person name="Garnas J.R."/>
            <person name="Kasson L.R."/>
            <person name="Stajich J.E."/>
        </authorList>
    </citation>
    <scope>NUCLEOTIDE SEQUENCE [LARGE SCALE GENOMIC DNA]</scope>
    <source>
        <strain evidence="7 8">NRRL 64653</strain>
    </source>
</reference>
<evidence type="ECO:0000256" key="1">
    <source>
        <dbReference type="ARBA" id="ARBA00001974"/>
    </source>
</evidence>
<dbReference type="EMBL" id="JAZAVJ010000119">
    <property type="protein sequence ID" value="KAK7413781.1"/>
    <property type="molecule type" value="Genomic_DNA"/>
</dbReference>
<sequence>MDKSILIVGAGTFGLSTALELAQNGYRNVTVLDRASEIPSSYSAGCDLNKIVRAEYEDGFYTDLALDAIKAWKSPFFAPYYAETGLVVATSDNAEEKARSSLSKSFSSIAHHPGFPTGSFRPIRADQDLRSLVPQLKGAGTDGWTGYFNKYGGYARAGRAMAKIHTECERLGVHFVLGEEQGHAVSLLFDGKRCIGVKTASGKEHKAAHTILCLGAHIARLLPSIAPQIVAKAWSVAHLQLSPEQTKSMAGIPVINCRDLGFFFEPDAETGLLKLCAHSGGLTNYEPTGKGIGSRMSVPASSSDKTDYQGRIPREDEDKIVKLIAATMPQFSNLPLMRKFICWCGDTADSNYIIDYVPGTESRSLLVVSGDSGNAFKMLPLVGQWARHVLEKGVQELDHWKWKASPEGDPNDIHWRVGNVRDVKNVVNWVAEDDGKN</sequence>
<protein>
    <recommendedName>
        <fullName evidence="6">FAD dependent oxidoreductase domain-containing protein</fullName>
    </recommendedName>
</protein>
<keyword evidence="3" id="KW-0285">Flavoprotein</keyword>
<keyword evidence="8" id="KW-1185">Reference proteome</keyword>
<evidence type="ECO:0000313" key="8">
    <source>
        <dbReference type="Proteomes" id="UP001498476"/>
    </source>
</evidence>